<dbReference type="Proteomes" id="UP000522333">
    <property type="component" value="Unassembled WGS sequence"/>
</dbReference>
<evidence type="ECO:0000313" key="2">
    <source>
        <dbReference type="EMBL" id="NME51762.1"/>
    </source>
</evidence>
<reference evidence="2 3" key="1">
    <citation type="submission" date="2020-04" db="EMBL/GenBank/DDBJ databases">
        <authorList>
            <person name="Hitch T.C.A."/>
            <person name="Wylensek D."/>
            <person name="Clavel T."/>
        </authorList>
    </citation>
    <scope>NUCLEOTIDE SEQUENCE [LARGE SCALE GENOMIC DNA]</scope>
    <source>
        <strain evidence="2 3">PG-251-APC-1</strain>
    </source>
</reference>
<proteinExistence type="predicted"/>
<keyword evidence="2" id="KW-0378">Hydrolase</keyword>
<comment type="caution">
    <text evidence="2">The sequence shown here is derived from an EMBL/GenBank/DDBJ whole genome shotgun (WGS) entry which is preliminary data.</text>
</comment>
<dbReference type="InterPro" id="IPR000073">
    <property type="entry name" value="AB_hydrolase_1"/>
</dbReference>
<dbReference type="PANTHER" id="PTHR43194:SF2">
    <property type="entry name" value="PEROXISOMAL MEMBRANE PROTEIN LPX1"/>
    <property type="match status" value="1"/>
</dbReference>
<dbReference type="Gene3D" id="3.40.50.1820">
    <property type="entry name" value="alpha/beta hydrolase"/>
    <property type="match status" value="1"/>
</dbReference>
<name>A0A848C8Z6_9BACT</name>
<dbReference type="InterPro" id="IPR022742">
    <property type="entry name" value="Hydrolase_4"/>
</dbReference>
<feature type="domain" description="Serine aminopeptidase S33" evidence="1">
    <location>
        <begin position="69"/>
        <end position="311"/>
    </location>
</feature>
<evidence type="ECO:0000313" key="3">
    <source>
        <dbReference type="Proteomes" id="UP000522333"/>
    </source>
</evidence>
<dbReference type="EMBL" id="JABAFY010000010">
    <property type="protein sequence ID" value="NME51762.1"/>
    <property type="molecule type" value="Genomic_DNA"/>
</dbReference>
<dbReference type="GO" id="GO:0016787">
    <property type="term" value="F:hydrolase activity"/>
    <property type="evidence" value="ECO:0007669"/>
    <property type="project" value="UniProtKB-KW"/>
</dbReference>
<dbReference type="SUPFAM" id="SSF53474">
    <property type="entry name" value="alpha/beta-Hydrolases"/>
    <property type="match status" value="1"/>
</dbReference>
<organism evidence="2 3">
    <name type="scientific">Desulfovibrio piger</name>
    <dbReference type="NCBI Taxonomy" id="901"/>
    <lineage>
        <taxon>Bacteria</taxon>
        <taxon>Pseudomonadati</taxon>
        <taxon>Thermodesulfobacteriota</taxon>
        <taxon>Desulfovibrionia</taxon>
        <taxon>Desulfovibrionales</taxon>
        <taxon>Desulfovibrionaceae</taxon>
        <taxon>Desulfovibrio</taxon>
    </lineage>
</organism>
<evidence type="ECO:0000259" key="1">
    <source>
        <dbReference type="Pfam" id="PF12146"/>
    </source>
</evidence>
<dbReference type="InterPro" id="IPR050228">
    <property type="entry name" value="Carboxylesterase_BioH"/>
</dbReference>
<dbReference type="PRINTS" id="PR00111">
    <property type="entry name" value="ABHYDROLASE"/>
</dbReference>
<protein>
    <submittedName>
        <fullName evidence="2">Alpha/beta hydrolase</fullName>
    </submittedName>
</protein>
<dbReference type="Pfam" id="PF12146">
    <property type="entry name" value="Hydrolase_4"/>
    <property type="match status" value="1"/>
</dbReference>
<dbReference type="AlphaFoldDB" id="A0A848C8Z6"/>
<gene>
    <name evidence="2" type="ORF">HF854_04305</name>
</gene>
<dbReference type="PANTHER" id="PTHR43194">
    <property type="entry name" value="HYDROLASE ALPHA/BETA FOLD FAMILY"/>
    <property type="match status" value="1"/>
</dbReference>
<dbReference type="InterPro" id="IPR029058">
    <property type="entry name" value="AB_hydrolase_fold"/>
</dbReference>
<accession>A0A848C8Z6</accession>
<sequence>MIRGADTGGTMIRSLLSCLLMLQVLLFSLQVATVQARADAATEYQIQTFPLERNGVALHLQRLAVAGTQPQRQILLVHGLTYSSHEFDVNYADYSLARYLAARGFAVWTFDVAGYGESQEVEDGFMPNSDYAAEDAAAAAAEILKVSGQKKLDVLGWSWGTVTSSRFVARHPEMVKKLVLYAPIMVGLGAAEVKVPFNHNTWLHAAGDFQTTKDGAIDYTIVDPQVVAVFQSNCWRYDKDSSPNGGRRDLLVSAETPLIDPAAIRVPTLVIGGDKDPYLNLDSMRAAMSKLPSGSKLEIMPGAAHAMMMEKPYYKEFRQKVVEFLEH</sequence>